<name>A0A917S3Z7_9ACTN</name>
<dbReference type="Proteomes" id="UP000613840">
    <property type="component" value="Unassembled WGS sequence"/>
</dbReference>
<dbReference type="AlphaFoldDB" id="A0A917S3Z7"/>
<sequence length="193" mass="20513">MNTSLWSTHLDDLLRRTASSDPTPGGGSVAAIAGALGVGLIQMAINVTADPSLDDFGSRLQALRERIVPAADGDVEDFSALMAAYRLPRTDDVQRAERKRTIEEATVAATRRPLELVETFAEAVGLSHEVEPLVKKTVVSDVQAGRDLVLGSARAALRTADINIAGLLRLDSDSAAGLQDRRTSVTSRLEIPA</sequence>
<dbReference type="InterPro" id="IPR036178">
    <property type="entry name" value="Formintransfe-cycloase-like_sf"/>
</dbReference>
<organism evidence="2 3">
    <name type="scientific">Microlunatus endophyticus</name>
    <dbReference type="NCBI Taxonomy" id="1716077"/>
    <lineage>
        <taxon>Bacteria</taxon>
        <taxon>Bacillati</taxon>
        <taxon>Actinomycetota</taxon>
        <taxon>Actinomycetes</taxon>
        <taxon>Propionibacteriales</taxon>
        <taxon>Propionibacteriaceae</taxon>
        <taxon>Microlunatus</taxon>
    </lineage>
</organism>
<gene>
    <name evidence="2" type="ORF">GCM10011575_13400</name>
</gene>
<feature type="domain" description="Cyclodeaminase/cyclohydrolase" evidence="1">
    <location>
        <begin position="10"/>
        <end position="167"/>
    </location>
</feature>
<dbReference type="GO" id="GO:0003824">
    <property type="term" value="F:catalytic activity"/>
    <property type="evidence" value="ECO:0007669"/>
    <property type="project" value="InterPro"/>
</dbReference>
<protein>
    <submittedName>
        <fullName evidence="2">Formiminotransferase-cyclodeaminase</fullName>
    </submittedName>
</protein>
<comment type="caution">
    <text evidence="2">The sequence shown here is derived from an EMBL/GenBank/DDBJ whole genome shotgun (WGS) entry which is preliminary data.</text>
</comment>
<keyword evidence="3" id="KW-1185">Reference proteome</keyword>
<accession>A0A917S3Z7</accession>
<evidence type="ECO:0000313" key="2">
    <source>
        <dbReference type="EMBL" id="GGL56284.1"/>
    </source>
</evidence>
<dbReference type="EMBL" id="BMMZ01000002">
    <property type="protein sequence ID" value="GGL56284.1"/>
    <property type="molecule type" value="Genomic_DNA"/>
</dbReference>
<dbReference type="RefSeq" id="WP_188894354.1">
    <property type="nucleotide sequence ID" value="NZ_BMMZ01000002.1"/>
</dbReference>
<evidence type="ECO:0000313" key="3">
    <source>
        <dbReference type="Proteomes" id="UP000613840"/>
    </source>
</evidence>
<dbReference type="InterPro" id="IPR007044">
    <property type="entry name" value="Cyclodeamin/CycHdrlase"/>
</dbReference>
<dbReference type="SUPFAM" id="SSF101262">
    <property type="entry name" value="Methenyltetrahydrofolate cyclohydrolase-like"/>
    <property type="match status" value="1"/>
</dbReference>
<dbReference type="Gene3D" id="1.20.120.680">
    <property type="entry name" value="Formiminotetrahydrofolate cyclodeaminase monomer, up-and-down helical bundle"/>
    <property type="match status" value="1"/>
</dbReference>
<reference evidence="2" key="1">
    <citation type="journal article" date="2014" name="Int. J. Syst. Evol. Microbiol.">
        <title>Complete genome sequence of Corynebacterium casei LMG S-19264T (=DSM 44701T), isolated from a smear-ripened cheese.</title>
        <authorList>
            <consortium name="US DOE Joint Genome Institute (JGI-PGF)"/>
            <person name="Walter F."/>
            <person name="Albersmeier A."/>
            <person name="Kalinowski J."/>
            <person name="Ruckert C."/>
        </authorList>
    </citation>
    <scope>NUCLEOTIDE SEQUENCE</scope>
    <source>
        <strain evidence="2">CGMCC 4.7306</strain>
    </source>
</reference>
<proteinExistence type="predicted"/>
<evidence type="ECO:0000259" key="1">
    <source>
        <dbReference type="Pfam" id="PF04961"/>
    </source>
</evidence>
<dbReference type="Pfam" id="PF04961">
    <property type="entry name" value="FTCD_C"/>
    <property type="match status" value="1"/>
</dbReference>
<reference evidence="2" key="2">
    <citation type="submission" date="2020-09" db="EMBL/GenBank/DDBJ databases">
        <authorList>
            <person name="Sun Q."/>
            <person name="Zhou Y."/>
        </authorList>
    </citation>
    <scope>NUCLEOTIDE SEQUENCE</scope>
    <source>
        <strain evidence="2">CGMCC 4.7306</strain>
    </source>
</reference>